<dbReference type="CDD" id="cd00371">
    <property type="entry name" value="HMA"/>
    <property type="match status" value="1"/>
</dbReference>
<dbReference type="InterPro" id="IPR036163">
    <property type="entry name" value="HMA_dom_sf"/>
</dbReference>
<dbReference type="AlphaFoldDB" id="A0A6P1TQ77"/>
<dbReference type="Pfam" id="PF00403">
    <property type="entry name" value="HMA"/>
    <property type="match status" value="1"/>
</dbReference>
<dbReference type="RefSeq" id="WP_161838560.1">
    <property type="nucleotide sequence ID" value="NZ_CP048000.1"/>
</dbReference>
<evidence type="ECO:0000259" key="1">
    <source>
        <dbReference type="PROSITE" id="PS50846"/>
    </source>
</evidence>
<dbReference type="Gene3D" id="3.30.70.100">
    <property type="match status" value="1"/>
</dbReference>
<dbReference type="EMBL" id="CP048000">
    <property type="protein sequence ID" value="QHQ61735.1"/>
    <property type="molecule type" value="Genomic_DNA"/>
</dbReference>
<proteinExistence type="predicted"/>
<organism evidence="2 3">
    <name type="scientific">Anaerocolumna sedimenticola</name>
    <dbReference type="NCBI Taxonomy" id="2696063"/>
    <lineage>
        <taxon>Bacteria</taxon>
        <taxon>Bacillati</taxon>
        <taxon>Bacillota</taxon>
        <taxon>Clostridia</taxon>
        <taxon>Lachnospirales</taxon>
        <taxon>Lachnospiraceae</taxon>
        <taxon>Anaerocolumna</taxon>
    </lineage>
</organism>
<evidence type="ECO:0000313" key="3">
    <source>
        <dbReference type="Proteomes" id="UP000464314"/>
    </source>
</evidence>
<accession>A0A6P1TQ77</accession>
<name>A0A6P1TQ77_9FIRM</name>
<dbReference type="KEGG" id="anr:Ana3638_13920"/>
<gene>
    <name evidence="2" type="ORF">Ana3638_13920</name>
</gene>
<sequence length="68" mass="7583">MNKVHYNVSGLLNEKMKTQVKNVLNKVEGVSSIDVDLVRGTIEVGYNETTDTKEITDGIERVGCKIEE</sequence>
<reference evidence="2 3" key="1">
    <citation type="submission" date="2020-01" db="EMBL/GenBank/DDBJ databases">
        <title>Genome analysis of Anaerocolumna sp. CBA3638.</title>
        <authorList>
            <person name="Kim J."/>
            <person name="Roh S.W."/>
        </authorList>
    </citation>
    <scope>NUCLEOTIDE SEQUENCE [LARGE SCALE GENOMIC DNA]</scope>
    <source>
        <strain evidence="2 3">CBA3638</strain>
    </source>
</reference>
<keyword evidence="3" id="KW-1185">Reference proteome</keyword>
<feature type="domain" description="HMA" evidence="1">
    <location>
        <begin position="2"/>
        <end position="67"/>
    </location>
</feature>
<evidence type="ECO:0000313" key="2">
    <source>
        <dbReference type="EMBL" id="QHQ61735.1"/>
    </source>
</evidence>
<dbReference type="GO" id="GO:0046872">
    <property type="term" value="F:metal ion binding"/>
    <property type="evidence" value="ECO:0007669"/>
    <property type="project" value="InterPro"/>
</dbReference>
<dbReference type="InterPro" id="IPR006121">
    <property type="entry name" value="HMA_dom"/>
</dbReference>
<protein>
    <submittedName>
        <fullName evidence="2">Heavy metal transporter</fullName>
    </submittedName>
</protein>
<dbReference type="PROSITE" id="PS50846">
    <property type="entry name" value="HMA_2"/>
    <property type="match status" value="1"/>
</dbReference>
<dbReference type="SUPFAM" id="SSF55008">
    <property type="entry name" value="HMA, heavy metal-associated domain"/>
    <property type="match status" value="1"/>
</dbReference>
<dbReference type="Proteomes" id="UP000464314">
    <property type="component" value="Chromosome"/>
</dbReference>